<dbReference type="PANTHER" id="PTHR43266:SF9">
    <property type="entry name" value="PERMEASE, MAJOR FACILITATOR SUPERFAMILY-RELATED"/>
    <property type="match status" value="1"/>
</dbReference>
<feature type="transmembrane region" description="Helical" evidence="7">
    <location>
        <begin position="292"/>
        <end position="316"/>
    </location>
</feature>
<dbReference type="PANTHER" id="PTHR43266">
    <property type="entry name" value="MACROLIDE-EFFLUX PROTEIN"/>
    <property type="match status" value="1"/>
</dbReference>
<evidence type="ECO:0000256" key="3">
    <source>
        <dbReference type="ARBA" id="ARBA00022475"/>
    </source>
</evidence>
<feature type="transmembrane region" description="Helical" evidence="7">
    <location>
        <begin position="16"/>
        <end position="42"/>
    </location>
</feature>
<comment type="subcellular location">
    <subcellularLocation>
        <location evidence="1">Cell membrane</location>
        <topology evidence="1">Multi-pass membrane protein</topology>
    </subcellularLocation>
</comment>
<organism evidence="8 9">
    <name type="scientific">Ectobacillus antri</name>
    <dbReference type="NCBI Taxonomy" id="2486280"/>
    <lineage>
        <taxon>Bacteria</taxon>
        <taxon>Bacillati</taxon>
        <taxon>Bacillota</taxon>
        <taxon>Bacilli</taxon>
        <taxon>Bacillales</taxon>
        <taxon>Bacillaceae</taxon>
        <taxon>Ectobacillus</taxon>
    </lineage>
</organism>
<feature type="transmembrane region" description="Helical" evidence="7">
    <location>
        <begin position="108"/>
        <end position="129"/>
    </location>
</feature>
<feature type="transmembrane region" description="Helical" evidence="7">
    <location>
        <begin position="358"/>
        <end position="380"/>
    </location>
</feature>
<comment type="caution">
    <text evidence="8">The sequence shown here is derived from an EMBL/GenBank/DDBJ whole genome shotgun (WGS) entry which is preliminary data.</text>
</comment>
<evidence type="ECO:0000256" key="6">
    <source>
        <dbReference type="ARBA" id="ARBA00023136"/>
    </source>
</evidence>
<evidence type="ECO:0000256" key="5">
    <source>
        <dbReference type="ARBA" id="ARBA00022989"/>
    </source>
</evidence>
<proteinExistence type="predicted"/>
<evidence type="ECO:0000256" key="1">
    <source>
        <dbReference type="ARBA" id="ARBA00004651"/>
    </source>
</evidence>
<evidence type="ECO:0000256" key="7">
    <source>
        <dbReference type="SAM" id="Phobius"/>
    </source>
</evidence>
<keyword evidence="4 7" id="KW-0812">Transmembrane</keyword>
<evidence type="ECO:0000313" key="8">
    <source>
        <dbReference type="EMBL" id="MDG5753209.1"/>
    </source>
</evidence>
<protein>
    <submittedName>
        <fullName evidence="8">MFS transporter</fullName>
    </submittedName>
</protein>
<dbReference type="EMBL" id="JARULN010000002">
    <property type="protein sequence ID" value="MDG5753209.1"/>
    <property type="molecule type" value="Genomic_DNA"/>
</dbReference>
<accession>A0ABT6H1D0</accession>
<evidence type="ECO:0000256" key="4">
    <source>
        <dbReference type="ARBA" id="ARBA00022692"/>
    </source>
</evidence>
<evidence type="ECO:0000256" key="2">
    <source>
        <dbReference type="ARBA" id="ARBA00022448"/>
    </source>
</evidence>
<name>A0ABT6H1D0_9BACI</name>
<feature type="transmembrane region" description="Helical" evidence="7">
    <location>
        <begin position="322"/>
        <end position="346"/>
    </location>
</feature>
<gene>
    <name evidence="8" type="ORF">P6P90_04250</name>
</gene>
<dbReference type="CDD" id="cd06173">
    <property type="entry name" value="MFS_MefA_like"/>
    <property type="match status" value="1"/>
</dbReference>
<feature type="transmembrane region" description="Helical" evidence="7">
    <location>
        <begin position="48"/>
        <end position="69"/>
    </location>
</feature>
<dbReference type="InterPro" id="IPR036259">
    <property type="entry name" value="MFS_trans_sf"/>
</dbReference>
<evidence type="ECO:0000313" key="9">
    <source>
        <dbReference type="Proteomes" id="UP001218246"/>
    </source>
</evidence>
<dbReference type="Gene3D" id="1.20.1250.20">
    <property type="entry name" value="MFS general substrate transporter like domains"/>
    <property type="match status" value="1"/>
</dbReference>
<feature type="transmembrane region" description="Helical" evidence="7">
    <location>
        <begin position="81"/>
        <end position="102"/>
    </location>
</feature>
<keyword evidence="2" id="KW-0813">Transport</keyword>
<keyword evidence="6 7" id="KW-0472">Membrane</keyword>
<feature type="transmembrane region" description="Helical" evidence="7">
    <location>
        <begin position="174"/>
        <end position="198"/>
    </location>
</feature>
<keyword evidence="3" id="KW-1003">Cell membrane</keyword>
<feature type="transmembrane region" description="Helical" evidence="7">
    <location>
        <begin position="150"/>
        <end position="168"/>
    </location>
</feature>
<dbReference type="RefSeq" id="WP_278017813.1">
    <property type="nucleotide sequence ID" value="NZ_JARRRY010000001.1"/>
</dbReference>
<feature type="transmembrane region" description="Helical" evidence="7">
    <location>
        <begin position="262"/>
        <end position="280"/>
    </location>
</feature>
<dbReference type="Pfam" id="PF07690">
    <property type="entry name" value="MFS_1"/>
    <property type="match status" value="1"/>
</dbReference>
<reference evidence="8 9" key="1">
    <citation type="submission" date="2023-04" db="EMBL/GenBank/DDBJ databases">
        <title>Ectobacillus antri isolated from activated sludge.</title>
        <authorList>
            <person name="Yan P."/>
            <person name="Liu X."/>
        </authorList>
    </citation>
    <scope>NUCLEOTIDE SEQUENCE [LARGE SCALE GENOMIC DNA]</scope>
    <source>
        <strain evidence="8 9">C18H</strain>
    </source>
</reference>
<keyword evidence="9" id="KW-1185">Reference proteome</keyword>
<feature type="transmembrane region" description="Helical" evidence="7">
    <location>
        <begin position="232"/>
        <end position="250"/>
    </location>
</feature>
<dbReference type="Proteomes" id="UP001218246">
    <property type="component" value="Unassembled WGS sequence"/>
</dbReference>
<keyword evidence="5 7" id="KW-1133">Transmembrane helix</keyword>
<sequence length="420" mass="45732">MYATEEMKVIQATRNIMLFVIGKFSSLLGASIYNFAIGLYVLKLTGSGMNFAITIVCGMVPRILLGPFVGALADRINRKKLVIGADICSAIIMFSVGVFSLIHPVSLPVIYVSCVLLAVCATCFSIAFTSSLPSLVDDQRLQKAGALNQAASSLSSILGPVIAGILYGTTPLSVFVFVTGVAFFISACASALIVFDLYQTKEKEKSMPLLKSIVEGFEYVQQNRMLFSIVKTAFFVNFFFCALLVSLPYITINHFHLSPKQYGIIEGMFAVGMLLTSLIFSSRKEVADQIKVVRLGLSIMGVLIVLTSLPIIFGTFKSVTFIYYILLMFLIGVTIVAINIPIQMFVQRTTAEVYRGRVFGLVETIATAISPLGLMLFGLLCDYISAFWLPFLAGSALLLVANIAMRKSRMAKARSVTVEG</sequence>
<feature type="transmembrane region" description="Helical" evidence="7">
    <location>
        <begin position="386"/>
        <end position="405"/>
    </location>
</feature>
<dbReference type="InterPro" id="IPR011701">
    <property type="entry name" value="MFS"/>
</dbReference>
<dbReference type="SUPFAM" id="SSF103473">
    <property type="entry name" value="MFS general substrate transporter"/>
    <property type="match status" value="1"/>
</dbReference>